<evidence type="ECO:0000256" key="1">
    <source>
        <dbReference type="SAM" id="MobiDB-lite"/>
    </source>
</evidence>
<comment type="caution">
    <text evidence="2">The sequence shown here is derived from an EMBL/GenBank/DDBJ whole genome shotgun (WGS) entry which is preliminary data.</text>
</comment>
<keyword evidence="3" id="KW-1185">Reference proteome</keyword>
<reference evidence="2 3" key="1">
    <citation type="submission" date="2016-09" db="EMBL/GenBank/DDBJ databases">
        <title>Metabolic pathway, cell adaptation mechanisms and a novel monoxygenase revealed through proteogenomic-transcription analysis of a Sphingomonas haloaromaticamans strain degrading the fungicide ortho-phenylphenol.</title>
        <authorList>
            <person name="Perruchon C."/>
            <person name="Papadopoulou E.S."/>
            <person name="Rousidou C."/>
            <person name="Vasileiadis S."/>
            <person name="Tanou G."/>
            <person name="Amoutzias G."/>
            <person name="Molassiotis A."/>
            <person name="Karpouzas D.G."/>
        </authorList>
    </citation>
    <scope>NUCLEOTIDE SEQUENCE [LARGE SCALE GENOMIC DNA]</scope>
    <source>
        <strain evidence="2 3">P3</strain>
    </source>
</reference>
<name>A0A1S1HFY0_9SPHN</name>
<gene>
    <name evidence="2" type="ORF">BHE75_01415</name>
</gene>
<evidence type="ECO:0000313" key="3">
    <source>
        <dbReference type="Proteomes" id="UP000179467"/>
    </source>
</evidence>
<dbReference type="AlphaFoldDB" id="A0A1S1HFY0"/>
<accession>A0A1S1HFY0</accession>
<feature type="compositionally biased region" description="Polar residues" evidence="1">
    <location>
        <begin position="153"/>
        <end position="164"/>
    </location>
</feature>
<proteinExistence type="predicted"/>
<dbReference type="EMBL" id="MIPT01000001">
    <property type="protein sequence ID" value="OHT19430.1"/>
    <property type="molecule type" value="Genomic_DNA"/>
</dbReference>
<organism evidence="2 3">
    <name type="scientific">Edaphosphingomonas haloaromaticamans</name>
    <dbReference type="NCBI Taxonomy" id="653954"/>
    <lineage>
        <taxon>Bacteria</taxon>
        <taxon>Pseudomonadati</taxon>
        <taxon>Pseudomonadota</taxon>
        <taxon>Alphaproteobacteria</taxon>
        <taxon>Sphingomonadales</taxon>
        <taxon>Rhizorhabdaceae</taxon>
        <taxon>Edaphosphingomonas</taxon>
    </lineage>
</organism>
<evidence type="ECO:0000313" key="2">
    <source>
        <dbReference type="EMBL" id="OHT19430.1"/>
    </source>
</evidence>
<feature type="region of interest" description="Disordered" evidence="1">
    <location>
        <begin position="147"/>
        <end position="171"/>
    </location>
</feature>
<protein>
    <submittedName>
        <fullName evidence="2">Uncharacterized protein</fullName>
    </submittedName>
</protein>
<dbReference type="RefSeq" id="WP_024019485.1">
    <property type="nucleotide sequence ID" value="NZ_MIPT01000001.1"/>
</dbReference>
<dbReference type="Proteomes" id="UP000179467">
    <property type="component" value="Unassembled WGS sequence"/>
</dbReference>
<sequence>MANRVSASIELGGSLTATDYIELSEIIASEGLSIEWDGEPFEPDHRVAGARLSLYAHEVAWGRFEKLETWCVEKRLVFARWSGAYAGEWGAERVVFTGDGAPVSFAADEDDTVVINRGTVEKLASLDAIIAYFDAADVRVPPLVVEGDPSEAPSAQISNPTSLQGPRIGPA</sequence>